<dbReference type="InterPro" id="IPR007123">
    <property type="entry name" value="Gelsolin-like_dom"/>
</dbReference>
<keyword evidence="3" id="KW-1185">Reference proteome</keyword>
<gene>
    <name evidence="2" type="ORF">HGRIS_005815</name>
</gene>
<evidence type="ECO:0000259" key="1">
    <source>
        <dbReference type="Pfam" id="PF00626"/>
    </source>
</evidence>
<dbReference type="CDD" id="cd11290">
    <property type="entry name" value="gelsolin_S1_like"/>
    <property type="match status" value="1"/>
</dbReference>
<proteinExistence type="predicted"/>
<feature type="domain" description="Gelsolin-like" evidence="1">
    <location>
        <begin position="297"/>
        <end position="371"/>
    </location>
</feature>
<dbReference type="Proteomes" id="UP001556367">
    <property type="component" value="Unassembled WGS sequence"/>
</dbReference>
<dbReference type="Pfam" id="PF00626">
    <property type="entry name" value="Gelsolin"/>
    <property type="match status" value="2"/>
</dbReference>
<dbReference type="SUPFAM" id="SSF55753">
    <property type="entry name" value="Actin depolymerizing proteins"/>
    <property type="match status" value="3"/>
</dbReference>
<protein>
    <recommendedName>
        <fullName evidence="1">Gelsolin-like domain-containing protein</fullName>
    </recommendedName>
</protein>
<feature type="domain" description="Gelsolin-like" evidence="1">
    <location>
        <begin position="67"/>
        <end position="140"/>
    </location>
</feature>
<dbReference type="InterPro" id="IPR007122">
    <property type="entry name" value="Villin/Gelsolin"/>
</dbReference>
<dbReference type="PRINTS" id="PR00597">
    <property type="entry name" value="GELSOLIN"/>
</dbReference>
<dbReference type="InterPro" id="IPR029006">
    <property type="entry name" value="ADF-H/Gelsolin-like_dom_sf"/>
</dbReference>
<reference evidence="3" key="1">
    <citation type="submission" date="2024-06" db="EMBL/GenBank/DDBJ databases">
        <title>Multi-omics analyses provide insights into the biosynthesis of the anticancer antibiotic pleurotin in Hohenbuehelia grisea.</title>
        <authorList>
            <person name="Weaver J.A."/>
            <person name="Alberti F."/>
        </authorList>
    </citation>
    <scope>NUCLEOTIDE SEQUENCE [LARGE SCALE GENOMIC DNA]</scope>
    <source>
        <strain evidence="3">T-177</strain>
    </source>
</reference>
<dbReference type="PANTHER" id="PTHR11977">
    <property type="entry name" value="VILLIN"/>
    <property type="match status" value="1"/>
</dbReference>
<comment type="caution">
    <text evidence="2">The sequence shown here is derived from an EMBL/GenBank/DDBJ whole genome shotgun (WGS) entry which is preliminary data.</text>
</comment>
<name>A0ABR3JY54_9AGAR</name>
<organism evidence="2 3">
    <name type="scientific">Hohenbuehelia grisea</name>
    <dbReference type="NCBI Taxonomy" id="104357"/>
    <lineage>
        <taxon>Eukaryota</taxon>
        <taxon>Fungi</taxon>
        <taxon>Dikarya</taxon>
        <taxon>Basidiomycota</taxon>
        <taxon>Agaricomycotina</taxon>
        <taxon>Agaricomycetes</taxon>
        <taxon>Agaricomycetidae</taxon>
        <taxon>Agaricales</taxon>
        <taxon>Pleurotineae</taxon>
        <taxon>Pleurotaceae</taxon>
        <taxon>Hohenbuehelia</taxon>
    </lineage>
</organism>
<accession>A0ABR3JY54</accession>
<evidence type="ECO:0000313" key="3">
    <source>
        <dbReference type="Proteomes" id="UP001556367"/>
    </source>
</evidence>
<dbReference type="PANTHER" id="PTHR11977:SF130">
    <property type="entry name" value="SEVERIN"/>
    <property type="match status" value="1"/>
</dbReference>
<evidence type="ECO:0000313" key="2">
    <source>
        <dbReference type="EMBL" id="KAL0960796.1"/>
    </source>
</evidence>
<dbReference type="Gene3D" id="3.40.20.10">
    <property type="entry name" value="Severin"/>
    <property type="match status" value="3"/>
</dbReference>
<dbReference type="SMART" id="SM00262">
    <property type="entry name" value="GEL"/>
    <property type="match status" value="3"/>
</dbReference>
<dbReference type="EMBL" id="JASNQZ010000001">
    <property type="protein sequence ID" value="KAL0960796.1"/>
    <property type="molecule type" value="Genomic_DNA"/>
</dbReference>
<sequence length="377" mass="41543">MALLTRPEQYNIKDSNIALLGSDIEKRVREHAGDHESAWDGAGVEPGLQIWRIEQFNVVAWPKDRNGSFYDGDSYIVLNTYKKTPESESLSFDLHFWLGEHTTQDEAGTAAYKAVELDDHLHGRPVQYREVQAFESDRFLSYFPRFVCLQGGVATGFQHVSDAPPPDVRRLYRITLSPSRTLVVREVPAEGKSLVQGDVFVLDKGSAVSQLNTQKSAGIEKFKAAEFVQSLVSERQGQCNVTVYDEGGTGVGVFLAEFGDDIVSLPQEESADETTTVPVLYRLSDASGQLTFESVAPPALSSLASDDAFLLDDTRHPVHAAVYVWIGKGASLNERRLAGQYAQRFLYDHHGAEQVSVPIIRMAEGDETSAFVKALGG</sequence>